<keyword evidence="7 11" id="KW-0862">Zinc</keyword>
<dbReference type="EMBL" id="JAAGOA010000014">
    <property type="protein sequence ID" value="NEE02406.1"/>
    <property type="molecule type" value="Genomic_DNA"/>
</dbReference>
<keyword evidence="2" id="KW-1003">Cell membrane</keyword>
<dbReference type="GO" id="GO:0006508">
    <property type="term" value="P:proteolysis"/>
    <property type="evidence" value="ECO:0007669"/>
    <property type="project" value="UniProtKB-KW"/>
</dbReference>
<dbReference type="GO" id="GO:0046872">
    <property type="term" value="F:metal ion binding"/>
    <property type="evidence" value="ECO:0007669"/>
    <property type="project" value="UniProtKB-KW"/>
</dbReference>
<evidence type="ECO:0000256" key="9">
    <source>
        <dbReference type="ARBA" id="ARBA00023049"/>
    </source>
</evidence>
<feature type="domain" description="Peptidase M48" evidence="13">
    <location>
        <begin position="231"/>
        <end position="356"/>
    </location>
</feature>
<keyword evidence="5" id="KW-0479">Metal-binding</keyword>
<feature type="transmembrane region" description="Helical" evidence="12">
    <location>
        <begin position="156"/>
        <end position="178"/>
    </location>
</feature>
<accession>A0A6L9SAW8</accession>
<keyword evidence="9 11" id="KW-0482">Metalloprotease</keyword>
<dbReference type="Proteomes" id="UP000475214">
    <property type="component" value="Unassembled WGS sequence"/>
</dbReference>
<evidence type="ECO:0000256" key="5">
    <source>
        <dbReference type="ARBA" id="ARBA00022723"/>
    </source>
</evidence>
<dbReference type="GO" id="GO:0004222">
    <property type="term" value="F:metalloendopeptidase activity"/>
    <property type="evidence" value="ECO:0007669"/>
    <property type="project" value="InterPro"/>
</dbReference>
<evidence type="ECO:0000256" key="11">
    <source>
        <dbReference type="RuleBase" id="RU003983"/>
    </source>
</evidence>
<evidence type="ECO:0000256" key="10">
    <source>
        <dbReference type="ARBA" id="ARBA00023136"/>
    </source>
</evidence>
<keyword evidence="4 12" id="KW-0812">Transmembrane</keyword>
<reference evidence="14 15" key="1">
    <citation type="submission" date="2020-02" db="EMBL/GenBank/DDBJ databases">
        <authorList>
            <person name="Li X.-J."/>
            <person name="Han X.-M."/>
        </authorList>
    </citation>
    <scope>NUCLEOTIDE SEQUENCE [LARGE SCALE GENOMIC DNA]</scope>
    <source>
        <strain evidence="14 15">CCTCC AB 2017055</strain>
    </source>
</reference>
<dbReference type="InterPro" id="IPR050083">
    <property type="entry name" value="HtpX_protease"/>
</dbReference>
<comment type="caution">
    <text evidence="14">The sequence shown here is derived from an EMBL/GenBank/DDBJ whole genome shotgun (WGS) entry which is preliminary data.</text>
</comment>
<dbReference type="Pfam" id="PF01435">
    <property type="entry name" value="Peptidase_M48"/>
    <property type="match status" value="2"/>
</dbReference>
<feature type="domain" description="Peptidase M48" evidence="13">
    <location>
        <begin position="78"/>
        <end position="168"/>
    </location>
</feature>
<sequence length="364" mass="38991">MDEDVAIRWLWPVLLAWLVILVVSTGYAVLACWVAWAMGLPWWLGLLLPAITLVGAESIRWMVKGGPLGVDPVRCGPEDQPTLHAILDRLCAVAGQDKPEVRIIDIDAPNSLVYVEPGKRPTLCVTKGLVETLDNDRLEAVLAHEIAHIAHRDTRVMAFAEGMAGWAVLLPGAIFMLMGRLDVRMCAAARACGRSWRPSFVEMEKSGLPTTAPVAEVTGGAATRRLVALGFGRAANAVAAMFVIIPAIVLGVLVAAPAFVLSTPLARRRELAADRTAARITGAPATLAAALVEMSGAQQRVPDEDLRARRLASALAIVPFDASVEIDGTPQKQGGAARMFEPHPSMKARLAQLERMSRELGTDS</sequence>
<dbReference type="Gene3D" id="3.30.2010.10">
    <property type="entry name" value="Metalloproteases ('zincins'), catalytic domain"/>
    <property type="match status" value="1"/>
</dbReference>
<keyword evidence="8 12" id="KW-1133">Transmembrane helix</keyword>
<evidence type="ECO:0000313" key="14">
    <source>
        <dbReference type="EMBL" id="NEE02406.1"/>
    </source>
</evidence>
<dbReference type="GO" id="GO:0005886">
    <property type="term" value="C:plasma membrane"/>
    <property type="evidence" value="ECO:0007669"/>
    <property type="project" value="UniProtKB-SubCell"/>
</dbReference>
<keyword evidence="15" id="KW-1185">Reference proteome</keyword>
<dbReference type="PANTHER" id="PTHR43221">
    <property type="entry name" value="PROTEASE HTPX"/>
    <property type="match status" value="1"/>
</dbReference>
<keyword evidence="10 12" id="KW-0472">Membrane</keyword>
<protein>
    <submittedName>
        <fullName evidence="14">M48 family metalloprotease</fullName>
    </submittedName>
</protein>
<gene>
    <name evidence="14" type="ORF">G1H10_19715</name>
</gene>
<name>A0A6L9SAW8_9ACTN</name>
<evidence type="ECO:0000313" key="15">
    <source>
        <dbReference type="Proteomes" id="UP000475214"/>
    </source>
</evidence>
<proteinExistence type="inferred from homology"/>
<evidence type="ECO:0000256" key="1">
    <source>
        <dbReference type="ARBA" id="ARBA00004651"/>
    </source>
</evidence>
<feature type="transmembrane region" description="Helical" evidence="12">
    <location>
        <begin position="42"/>
        <end position="59"/>
    </location>
</feature>
<feature type="transmembrane region" description="Helical" evidence="12">
    <location>
        <begin position="12"/>
        <end position="36"/>
    </location>
</feature>
<evidence type="ECO:0000256" key="2">
    <source>
        <dbReference type="ARBA" id="ARBA00022475"/>
    </source>
</evidence>
<organism evidence="14 15">
    <name type="scientific">Phytoactinopolyspora halotolerans</name>
    <dbReference type="NCBI Taxonomy" id="1981512"/>
    <lineage>
        <taxon>Bacteria</taxon>
        <taxon>Bacillati</taxon>
        <taxon>Actinomycetota</taxon>
        <taxon>Actinomycetes</taxon>
        <taxon>Jiangellales</taxon>
        <taxon>Jiangellaceae</taxon>
        <taxon>Phytoactinopolyspora</taxon>
    </lineage>
</organism>
<evidence type="ECO:0000256" key="4">
    <source>
        <dbReference type="ARBA" id="ARBA00022692"/>
    </source>
</evidence>
<evidence type="ECO:0000259" key="13">
    <source>
        <dbReference type="Pfam" id="PF01435"/>
    </source>
</evidence>
<feature type="transmembrane region" description="Helical" evidence="12">
    <location>
        <begin position="237"/>
        <end position="261"/>
    </location>
</feature>
<keyword evidence="3 11" id="KW-0645">Protease</keyword>
<evidence type="ECO:0000256" key="8">
    <source>
        <dbReference type="ARBA" id="ARBA00022989"/>
    </source>
</evidence>
<keyword evidence="6 11" id="KW-0378">Hydrolase</keyword>
<dbReference type="InterPro" id="IPR001915">
    <property type="entry name" value="Peptidase_M48"/>
</dbReference>
<comment type="subcellular location">
    <subcellularLocation>
        <location evidence="1">Cell membrane</location>
        <topology evidence="1">Multi-pass membrane protein</topology>
    </subcellularLocation>
</comment>
<dbReference type="PANTHER" id="PTHR43221:SF1">
    <property type="entry name" value="PROTEASE HTPX"/>
    <property type="match status" value="1"/>
</dbReference>
<dbReference type="AlphaFoldDB" id="A0A6L9SAW8"/>
<evidence type="ECO:0000256" key="7">
    <source>
        <dbReference type="ARBA" id="ARBA00022833"/>
    </source>
</evidence>
<dbReference type="RefSeq" id="WP_163740904.1">
    <property type="nucleotide sequence ID" value="NZ_JAAGOA010000014.1"/>
</dbReference>
<evidence type="ECO:0000256" key="12">
    <source>
        <dbReference type="SAM" id="Phobius"/>
    </source>
</evidence>
<evidence type="ECO:0000256" key="3">
    <source>
        <dbReference type="ARBA" id="ARBA00022670"/>
    </source>
</evidence>
<comment type="similarity">
    <text evidence="11">Belongs to the peptidase M48 family.</text>
</comment>
<comment type="cofactor">
    <cofactor evidence="11">
        <name>Zn(2+)</name>
        <dbReference type="ChEBI" id="CHEBI:29105"/>
    </cofactor>
    <text evidence="11">Binds 1 zinc ion per subunit.</text>
</comment>
<evidence type="ECO:0000256" key="6">
    <source>
        <dbReference type="ARBA" id="ARBA00022801"/>
    </source>
</evidence>